<evidence type="ECO:0000313" key="2">
    <source>
        <dbReference type="Proteomes" id="UP000184050"/>
    </source>
</evidence>
<dbReference type="STRING" id="1168035.SAMN05444280_102187"/>
<dbReference type="OrthoDB" id="1445916at2"/>
<dbReference type="RefSeq" id="WP_073164857.1">
    <property type="nucleotide sequence ID" value="NZ_FQZE01000002.1"/>
</dbReference>
<dbReference type="AlphaFoldDB" id="A0A1M6BEA3"/>
<proteinExistence type="predicted"/>
<keyword evidence="2" id="KW-1185">Reference proteome</keyword>
<organism evidence="1 2">
    <name type="scientific">Tangfeifania diversioriginum</name>
    <dbReference type="NCBI Taxonomy" id="1168035"/>
    <lineage>
        <taxon>Bacteria</taxon>
        <taxon>Pseudomonadati</taxon>
        <taxon>Bacteroidota</taxon>
        <taxon>Bacteroidia</taxon>
        <taxon>Marinilabiliales</taxon>
        <taxon>Prolixibacteraceae</taxon>
        <taxon>Tangfeifania</taxon>
    </lineage>
</organism>
<dbReference type="Proteomes" id="UP000184050">
    <property type="component" value="Unassembled WGS sequence"/>
</dbReference>
<protein>
    <submittedName>
        <fullName evidence="1">Uncharacterized protein</fullName>
    </submittedName>
</protein>
<sequence>MTRFLLKIALFWILLIGLIYSAAKVASRNAERKDYSNYNIEDNVIITPKNEHFDFLMLGLSHARNFSRHRNHQRVEEILNCRFLNYGKGGGDGNIANQYVFLNYFLSRGNTTNRIFYVLSMPMFFAERLDENAFTYQYEKLDPLFFYHVLTGPDVNKGEKLYTYVRSKFDKHWRMKYGPWSAKISDNVLEKFDTAQIINGFKRAYVNGLEFDTFEKNKKLMRKTIDLAQKKDIEVTFIVTPSTFGEWPGHEHVMEFMNDLKKEFGIEVYDFSRVYLHQNEYFYDHHHLNSDGVVKFTKEYLKPILNKQKSK</sequence>
<accession>A0A1M6BEA3</accession>
<evidence type="ECO:0000313" key="1">
    <source>
        <dbReference type="EMBL" id="SHI47049.1"/>
    </source>
</evidence>
<dbReference type="EMBL" id="FQZE01000002">
    <property type="protein sequence ID" value="SHI47049.1"/>
    <property type="molecule type" value="Genomic_DNA"/>
</dbReference>
<name>A0A1M6BEA3_9BACT</name>
<reference evidence="1 2" key="1">
    <citation type="submission" date="2016-11" db="EMBL/GenBank/DDBJ databases">
        <authorList>
            <person name="Jaros S."/>
            <person name="Januszkiewicz K."/>
            <person name="Wedrychowicz H."/>
        </authorList>
    </citation>
    <scope>NUCLEOTIDE SEQUENCE [LARGE SCALE GENOMIC DNA]</scope>
    <source>
        <strain evidence="1 2">DSM 27063</strain>
    </source>
</reference>
<dbReference type="SUPFAM" id="SSF52266">
    <property type="entry name" value="SGNH hydrolase"/>
    <property type="match status" value="1"/>
</dbReference>
<gene>
    <name evidence="1" type="ORF">SAMN05444280_102187</name>
</gene>